<sequence length="109" mass="12479">MLGPLEVTVDSLPSIIRGKVSLEQILKLEARLDNGLHGLTVEEAVVRSWLERLGLVGKIAFSKNGFSRFALSTGERKRLAFLVARLYNREIFLFDELTADQDPHYRRYF</sequence>
<evidence type="ECO:0008006" key="2">
    <source>
        <dbReference type="Google" id="ProtNLM"/>
    </source>
</evidence>
<evidence type="ECO:0000313" key="1">
    <source>
        <dbReference type="EMBL" id="VFK52171.1"/>
    </source>
</evidence>
<dbReference type="EMBL" id="CAADFX010000015">
    <property type="protein sequence ID" value="VFK52171.1"/>
    <property type="molecule type" value="Genomic_DNA"/>
</dbReference>
<accession>A0A450ZEG9</accession>
<protein>
    <recommendedName>
        <fullName evidence="2">ABC transporter</fullName>
    </recommendedName>
</protein>
<reference evidence="1" key="1">
    <citation type="submission" date="2019-02" db="EMBL/GenBank/DDBJ databases">
        <authorList>
            <person name="Gruber-Vodicka R. H."/>
            <person name="Seah K. B. B."/>
        </authorList>
    </citation>
    <scope>NUCLEOTIDE SEQUENCE</scope>
    <source>
        <strain evidence="1">BECK_BY1</strain>
    </source>
</reference>
<dbReference type="Gene3D" id="3.40.50.300">
    <property type="entry name" value="P-loop containing nucleotide triphosphate hydrolases"/>
    <property type="match status" value="1"/>
</dbReference>
<proteinExistence type="predicted"/>
<dbReference type="CDD" id="cd00267">
    <property type="entry name" value="ABC_ATPase"/>
    <property type="match status" value="1"/>
</dbReference>
<gene>
    <name evidence="1" type="ORF">BECKTUN1418D_GA0071000_10157</name>
</gene>
<dbReference type="SUPFAM" id="SSF52540">
    <property type="entry name" value="P-loop containing nucleoside triphosphate hydrolases"/>
    <property type="match status" value="1"/>
</dbReference>
<dbReference type="InterPro" id="IPR027417">
    <property type="entry name" value="P-loop_NTPase"/>
</dbReference>
<dbReference type="AlphaFoldDB" id="A0A450ZEG9"/>
<organism evidence="1">
    <name type="scientific">Candidatus Kentrum sp. TUN</name>
    <dbReference type="NCBI Taxonomy" id="2126343"/>
    <lineage>
        <taxon>Bacteria</taxon>
        <taxon>Pseudomonadati</taxon>
        <taxon>Pseudomonadota</taxon>
        <taxon>Gammaproteobacteria</taxon>
        <taxon>Candidatus Kentrum</taxon>
    </lineage>
</organism>
<name>A0A450ZEG9_9GAMM</name>